<keyword evidence="3" id="KW-1185">Reference proteome</keyword>
<organism evidence="2 3">
    <name type="scientific">Lentinus tigrinus ALCF2SS1-6</name>
    <dbReference type="NCBI Taxonomy" id="1328759"/>
    <lineage>
        <taxon>Eukaryota</taxon>
        <taxon>Fungi</taxon>
        <taxon>Dikarya</taxon>
        <taxon>Basidiomycota</taxon>
        <taxon>Agaricomycotina</taxon>
        <taxon>Agaricomycetes</taxon>
        <taxon>Polyporales</taxon>
        <taxon>Polyporaceae</taxon>
        <taxon>Lentinus</taxon>
    </lineage>
</organism>
<evidence type="ECO:0000313" key="3">
    <source>
        <dbReference type="Proteomes" id="UP000313359"/>
    </source>
</evidence>
<dbReference type="AlphaFoldDB" id="A0A5C2S555"/>
<gene>
    <name evidence="2" type="ORF">L227DRAFT_185051</name>
</gene>
<name>A0A5C2S555_9APHY</name>
<evidence type="ECO:0000313" key="2">
    <source>
        <dbReference type="EMBL" id="RPD58700.1"/>
    </source>
</evidence>
<sequence>MDRRDDELDGGQSDDRHEGTKSTIASLQAHCDRLVPMTRLYISTERGKSTGGRYTPSPNDQEVEMGTR</sequence>
<accession>A0A5C2S555</accession>
<dbReference type="EMBL" id="ML122274">
    <property type="protein sequence ID" value="RPD58700.1"/>
    <property type="molecule type" value="Genomic_DNA"/>
</dbReference>
<feature type="region of interest" description="Disordered" evidence="1">
    <location>
        <begin position="1"/>
        <end position="27"/>
    </location>
</feature>
<evidence type="ECO:0000256" key="1">
    <source>
        <dbReference type="SAM" id="MobiDB-lite"/>
    </source>
</evidence>
<reference evidence="2" key="1">
    <citation type="journal article" date="2018" name="Genome Biol. Evol.">
        <title>Genomics and development of Lentinus tigrinus, a white-rot wood-decaying mushroom with dimorphic fruiting bodies.</title>
        <authorList>
            <person name="Wu B."/>
            <person name="Xu Z."/>
            <person name="Knudson A."/>
            <person name="Carlson A."/>
            <person name="Chen N."/>
            <person name="Kovaka S."/>
            <person name="LaButti K."/>
            <person name="Lipzen A."/>
            <person name="Pennachio C."/>
            <person name="Riley R."/>
            <person name="Schakwitz W."/>
            <person name="Umezawa K."/>
            <person name="Ohm R.A."/>
            <person name="Grigoriev I.V."/>
            <person name="Nagy L.G."/>
            <person name="Gibbons J."/>
            <person name="Hibbett D."/>
        </authorList>
    </citation>
    <scope>NUCLEOTIDE SEQUENCE [LARGE SCALE GENOMIC DNA]</scope>
    <source>
        <strain evidence="2">ALCF2SS1-6</strain>
    </source>
</reference>
<dbReference type="Proteomes" id="UP000313359">
    <property type="component" value="Unassembled WGS sequence"/>
</dbReference>
<proteinExistence type="predicted"/>
<feature type="region of interest" description="Disordered" evidence="1">
    <location>
        <begin position="43"/>
        <end position="68"/>
    </location>
</feature>
<protein>
    <submittedName>
        <fullName evidence="2">Uncharacterized protein</fullName>
    </submittedName>
</protein>